<dbReference type="AlphaFoldDB" id="M1BMM2"/>
<dbReference type="Pfam" id="PF00076">
    <property type="entry name" value="RRM_1"/>
    <property type="match status" value="1"/>
</dbReference>
<protein>
    <submittedName>
        <fullName evidence="3">Arginine/serine-rich splicing factor</fullName>
    </submittedName>
</protein>
<evidence type="ECO:0000313" key="3">
    <source>
        <dbReference type="EnsemblPlants" id="PGSC0003DMT400048581"/>
    </source>
</evidence>
<dbReference type="SUPFAM" id="SSF54928">
    <property type="entry name" value="RNA-binding domain, RBD"/>
    <property type="match status" value="1"/>
</dbReference>
<gene>
    <name evidence="3" type="primary">LOC102598910</name>
</gene>
<reference evidence="3" key="2">
    <citation type="submission" date="2015-06" db="UniProtKB">
        <authorList>
            <consortium name="EnsemblPlants"/>
        </authorList>
    </citation>
    <scope>IDENTIFICATION</scope>
    <source>
        <strain evidence="3">DM1-3 516 R44</strain>
    </source>
</reference>
<dbReference type="Proteomes" id="UP000011115">
    <property type="component" value="Unassembled WGS sequence"/>
</dbReference>
<name>M1BMM2_SOLTU</name>
<dbReference type="InterPro" id="IPR035979">
    <property type="entry name" value="RBD_domain_sf"/>
</dbReference>
<reference evidence="4" key="1">
    <citation type="journal article" date="2011" name="Nature">
        <title>Genome sequence and analysis of the tuber crop potato.</title>
        <authorList>
            <consortium name="The Potato Genome Sequencing Consortium"/>
        </authorList>
    </citation>
    <scope>NUCLEOTIDE SEQUENCE [LARGE SCALE GENOMIC DNA]</scope>
    <source>
        <strain evidence="4">cv. DM1-3 516 R44</strain>
    </source>
</reference>
<dbReference type="Gramene" id="PGSC0003DMT400048581">
    <property type="protein sequence ID" value="PGSC0003DMT400048581"/>
    <property type="gene ID" value="PGSC0003DMG400018875"/>
</dbReference>
<accession>M1BMM2</accession>
<evidence type="ECO:0000259" key="2">
    <source>
        <dbReference type="PROSITE" id="PS50102"/>
    </source>
</evidence>
<dbReference type="EnsemblPlants" id="PGSC0003DMT400048581">
    <property type="protein sequence ID" value="PGSC0003DMT400048581"/>
    <property type="gene ID" value="PGSC0003DMG400018875"/>
</dbReference>
<keyword evidence="4" id="KW-1185">Reference proteome</keyword>
<sequence>MVLFGFCQVLLEVKMRPIFVGNFEFDTRQSELERFFSKYGRIERVDMKSGIA</sequence>
<proteinExistence type="predicted"/>
<keyword evidence="1" id="KW-0694">RNA-binding</keyword>
<dbReference type="PROSITE" id="PS50102">
    <property type="entry name" value="RRM"/>
    <property type="match status" value="1"/>
</dbReference>
<dbReference type="InterPro" id="IPR000504">
    <property type="entry name" value="RRM_dom"/>
</dbReference>
<dbReference type="HOGENOM" id="CLU_3091056_0_0_1"/>
<feature type="domain" description="RRM" evidence="2">
    <location>
        <begin position="16"/>
        <end position="52"/>
    </location>
</feature>
<dbReference type="Gene3D" id="3.30.70.330">
    <property type="match status" value="1"/>
</dbReference>
<evidence type="ECO:0000313" key="4">
    <source>
        <dbReference type="Proteomes" id="UP000011115"/>
    </source>
</evidence>
<organism evidence="3 4">
    <name type="scientific">Solanum tuberosum</name>
    <name type="common">Potato</name>
    <dbReference type="NCBI Taxonomy" id="4113"/>
    <lineage>
        <taxon>Eukaryota</taxon>
        <taxon>Viridiplantae</taxon>
        <taxon>Streptophyta</taxon>
        <taxon>Embryophyta</taxon>
        <taxon>Tracheophyta</taxon>
        <taxon>Spermatophyta</taxon>
        <taxon>Magnoliopsida</taxon>
        <taxon>eudicotyledons</taxon>
        <taxon>Gunneridae</taxon>
        <taxon>Pentapetalae</taxon>
        <taxon>asterids</taxon>
        <taxon>lamiids</taxon>
        <taxon>Solanales</taxon>
        <taxon>Solanaceae</taxon>
        <taxon>Solanoideae</taxon>
        <taxon>Solaneae</taxon>
        <taxon>Solanum</taxon>
    </lineage>
</organism>
<dbReference type="ExpressionAtlas" id="M1BMM2">
    <property type="expression patterns" value="baseline"/>
</dbReference>
<dbReference type="InterPro" id="IPR012677">
    <property type="entry name" value="Nucleotide-bd_a/b_plait_sf"/>
</dbReference>
<dbReference type="GO" id="GO:0003723">
    <property type="term" value="F:RNA binding"/>
    <property type="evidence" value="ECO:0007669"/>
    <property type="project" value="UniProtKB-UniRule"/>
</dbReference>
<evidence type="ECO:0000256" key="1">
    <source>
        <dbReference type="PROSITE-ProRule" id="PRU00176"/>
    </source>
</evidence>